<gene>
    <name evidence="3" type="ORF">DW2_06258</name>
</gene>
<feature type="chain" id="PRO_5001797532" description="Thiol:disulfide interchange protein DsbD N-terminal domain-containing protein" evidence="1">
    <location>
        <begin position="22"/>
        <end position="271"/>
    </location>
</feature>
<evidence type="ECO:0000259" key="2">
    <source>
        <dbReference type="Pfam" id="PF11412"/>
    </source>
</evidence>
<evidence type="ECO:0000313" key="4">
    <source>
        <dbReference type="Proteomes" id="UP000028607"/>
    </source>
</evidence>
<feature type="signal peptide" evidence="1">
    <location>
        <begin position="1"/>
        <end position="21"/>
    </location>
</feature>
<dbReference type="OrthoDB" id="9811036at2"/>
<keyword evidence="1" id="KW-0732">Signal</keyword>
<evidence type="ECO:0000256" key="1">
    <source>
        <dbReference type="SAM" id="SignalP"/>
    </source>
</evidence>
<comment type="caution">
    <text evidence="3">The sequence shown here is derived from an EMBL/GenBank/DDBJ whole genome shotgun (WGS) entry which is preliminary data.</text>
</comment>
<keyword evidence="4" id="KW-1185">Reference proteome</keyword>
<sequence length="271" mass="28989">MTRLLPVLGLFLGTLPLAASAQQLAALTDQPLPPGLERAEILEGWQRDDGTRMAGLLIALAPGWKTYWRAPGDAGIPPQIAFAGSENLGKAKLHWPAPEVFDTAGIRTVGYHGGLILPIEITPEDTAKTVDLRIEATIGICDKICIPANLHFEADLTGKGAPDPRIETALAAEPKRIVAPTECTVQPVRDGMNVTARITLPPAIGPEQPLFELASTPVWVSEAQSHREGDQLVATADFVPPEAEPFDVDPKDIRITVLSDRGAVQIDGCTR</sequence>
<dbReference type="RefSeq" id="WP_038144642.1">
    <property type="nucleotide sequence ID" value="NZ_AQRC01000004.1"/>
</dbReference>
<dbReference type="eggNOG" id="COG4233">
    <property type="taxonomic scope" value="Bacteria"/>
</dbReference>
<dbReference type="PATRIC" id="fig|1317124.6.peg.1269"/>
<evidence type="ECO:0000313" key="3">
    <source>
        <dbReference type="EMBL" id="KFE35542.1"/>
    </source>
</evidence>
<protein>
    <recommendedName>
        <fullName evidence="2">Thiol:disulfide interchange protein DsbD N-terminal domain-containing protein</fullName>
    </recommendedName>
</protein>
<dbReference type="AlphaFoldDB" id="A0A085TXU5"/>
<dbReference type="Pfam" id="PF11412">
    <property type="entry name" value="DsbD_N"/>
    <property type="match status" value="1"/>
</dbReference>
<dbReference type="STRING" id="1317124.DW2_06258"/>
<organism evidence="3 4">
    <name type="scientific">Thioclava atlantica</name>
    <dbReference type="NCBI Taxonomy" id="1317124"/>
    <lineage>
        <taxon>Bacteria</taxon>
        <taxon>Pseudomonadati</taxon>
        <taxon>Pseudomonadota</taxon>
        <taxon>Alphaproteobacteria</taxon>
        <taxon>Rhodobacterales</taxon>
        <taxon>Paracoccaceae</taxon>
        <taxon>Thioclava</taxon>
    </lineage>
</organism>
<dbReference type="InterPro" id="IPR028250">
    <property type="entry name" value="DsbDN"/>
</dbReference>
<proteinExistence type="predicted"/>
<accession>A0A085TXU5</accession>
<feature type="domain" description="Thiol:disulfide interchange protein DsbD N-terminal" evidence="2">
    <location>
        <begin position="48"/>
        <end position="152"/>
    </location>
</feature>
<name>A0A085TXU5_9RHOB</name>
<reference evidence="3 4" key="2">
    <citation type="journal article" date="2015" name="Antonie Van Leeuwenhoek">
        <title>Thioclava indica sp. nov., isolated from surface seawater of the Indian Ocean.</title>
        <authorList>
            <person name="Liu Y."/>
            <person name="Lai Q."/>
            <person name="Du J."/>
            <person name="Xu H."/>
            <person name="Jiang L."/>
            <person name="Shao Z."/>
        </authorList>
    </citation>
    <scope>NUCLEOTIDE SEQUENCE [LARGE SCALE GENOMIC DNA]</scope>
    <source>
        <strain evidence="3 4">13D2W-2</strain>
    </source>
</reference>
<reference evidence="4" key="1">
    <citation type="submission" date="2013-04" db="EMBL/GenBank/DDBJ databases">
        <title>Thioclava sp. 13D2W-2 Genome Sequencing.</title>
        <authorList>
            <person name="Lai Q."/>
            <person name="Li G."/>
            <person name="Shao Z."/>
        </authorList>
    </citation>
    <scope>NUCLEOTIDE SEQUENCE [LARGE SCALE GENOMIC DNA]</scope>
    <source>
        <strain evidence="4">13D2W-2</strain>
    </source>
</reference>
<dbReference type="Proteomes" id="UP000028607">
    <property type="component" value="Unassembled WGS sequence"/>
</dbReference>
<dbReference type="EMBL" id="AQRC01000004">
    <property type="protein sequence ID" value="KFE35542.1"/>
    <property type="molecule type" value="Genomic_DNA"/>
</dbReference>